<dbReference type="PANTHER" id="PTHR24251:SF24">
    <property type="entry name" value="PROCOLLAGEN C-ENDOPEPTIDASE ENHANCER 1"/>
    <property type="match status" value="1"/>
</dbReference>
<evidence type="ECO:0000313" key="7">
    <source>
        <dbReference type="Proteomes" id="UP000018936"/>
    </source>
</evidence>
<dbReference type="EMBL" id="AZIM01042807">
    <property type="protein sequence ID" value="ETE56093.1"/>
    <property type="molecule type" value="Genomic_DNA"/>
</dbReference>
<dbReference type="Pfam" id="PF00431">
    <property type="entry name" value="CUB"/>
    <property type="match status" value="2"/>
</dbReference>
<dbReference type="AlphaFoldDB" id="V8N358"/>
<dbReference type="SUPFAM" id="SSF49854">
    <property type="entry name" value="Spermadhesin, CUB domain"/>
    <property type="match status" value="1"/>
</dbReference>
<reference evidence="6 7" key="1">
    <citation type="journal article" date="2013" name="Proc. Natl. Acad. Sci. U.S.A.">
        <title>The king cobra genome reveals dynamic gene evolution and adaptation in the snake venom system.</title>
        <authorList>
            <person name="Vonk F.J."/>
            <person name="Casewell N.R."/>
            <person name="Henkel C.V."/>
            <person name="Heimberg A.M."/>
            <person name="Jansen H.J."/>
            <person name="McCleary R.J."/>
            <person name="Kerkkamp H.M."/>
            <person name="Vos R.A."/>
            <person name="Guerreiro I."/>
            <person name="Calvete J.J."/>
            <person name="Wuster W."/>
            <person name="Woods A.E."/>
            <person name="Logan J.M."/>
            <person name="Harrison R.A."/>
            <person name="Castoe T.A."/>
            <person name="de Koning A.P."/>
            <person name="Pollock D.D."/>
            <person name="Yandell M."/>
            <person name="Calderon D."/>
            <person name="Renjifo C."/>
            <person name="Currier R.B."/>
            <person name="Salgado D."/>
            <person name="Pla D."/>
            <person name="Sanz L."/>
            <person name="Hyder A.S."/>
            <person name="Ribeiro J.M."/>
            <person name="Arntzen J.W."/>
            <person name="van den Thillart G.E."/>
            <person name="Boetzer M."/>
            <person name="Pirovano W."/>
            <person name="Dirks R.P."/>
            <person name="Spaink H.P."/>
            <person name="Duboule D."/>
            <person name="McGlinn E."/>
            <person name="Kini R.M."/>
            <person name="Richardson M.K."/>
        </authorList>
    </citation>
    <scope>NUCLEOTIDE SEQUENCE</scope>
    <source>
        <tissue evidence="6">Blood</tissue>
    </source>
</reference>
<comment type="caution">
    <text evidence="6">The sequence shown here is derived from an EMBL/GenBank/DDBJ whole genome shotgun (WGS) entry which is preliminary data.</text>
</comment>
<evidence type="ECO:0000256" key="2">
    <source>
        <dbReference type="ARBA" id="ARBA00023157"/>
    </source>
</evidence>
<protein>
    <submittedName>
        <fullName evidence="6">Procollagen C-endopeptidase enhancer 1</fullName>
    </submittedName>
</protein>
<dbReference type="Gene3D" id="2.60.120.290">
    <property type="entry name" value="Spermadhesin, CUB domain"/>
    <property type="match status" value="1"/>
</dbReference>
<sequence length="267" mass="28957">APRAPRPPPPPTTPGRPVPLDSPGLREGDPLQAGRVPLTLCPLAPRPVFLCGGDYNASNGYLASEGFPEHYPPSKTCTWTITVRRVSAQPPRWASPVGTRLTASALQVPEGQVVMLSFRVFDLEPDPLCRYDHLEVFNGHAALESQLLGRYCGTFRPGAILATGNRLLLRMASDEGTGGRGFLVWFSGGLPHVDGKGGGGLPPNGSLQTVLDKPRKRRGGQLRMLATGMPAAECVGGNHSWLPQMFPRQEDRRISQKRVERKKELGF</sequence>
<feature type="non-terminal residue" evidence="6">
    <location>
        <position position="1"/>
    </location>
</feature>
<dbReference type="FunFam" id="2.60.120.290:FF:000005">
    <property type="entry name" value="Procollagen C-endopeptidase enhancer 1"/>
    <property type="match status" value="1"/>
</dbReference>
<name>V8N358_OPHHA</name>
<evidence type="ECO:0000313" key="6">
    <source>
        <dbReference type="EMBL" id="ETE56093.1"/>
    </source>
</evidence>
<keyword evidence="1" id="KW-0677">Repeat</keyword>
<dbReference type="GO" id="GO:0005615">
    <property type="term" value="C:extracellular space"/>
    <property type="evidence" value="ECO:0007669"/>
    <property type="project" value="TreeGrafter"/>
</dbReference>
<dbReference type="PANTHER" id="PTHR24251">
    <property type="entry name" value="OVOCHYMASE-RELATED"/>
    <property type="match status" value="1"/>
</dbReference>
<dbReference type="InterPro" id="IPR000859">
    <property type="entry name" value="CUB_dom"/>
</dbReference>
<accession>V8N358</accession>
<evidence type="ECO:0000259" key="5">
    <source>
        <dbReference type="PROSITE" id="PS01180"/>
    </source>
</evidence>
<gene>
    <name evidence="6" type="primary">PCOLCE</name>
    <name evidence="6" type="ORF">L345_18197</name>
</gene>
<dbReference type="GO" id="GO:0005518">
    <property type="term" value="F:collagen binding"/>
    <property type="evidence" value="ECO:0007669"/>
    <property type="project" value="TreeGrafter"/>
</dbReference>
<dbReference type="GO" id="GO:0016504">
    <property type="term" value="F:peptidase activator activity"/>
    <property type="evidence" value="ECO:0007669"/>
    <property type="project" value="TreeGrafter"/>
</dbReference>
<comment type="caution">
    <text evidence="3">Lacks conserved residue(s) required for the propagation of feature annotation.</text>
</comment>
<organism evidence="6 7">
    <name type="scientific">Ophiophagus hannah</name>
    <name type="common">King cobra</name>
    <name type="synonym">Naja hannah</name>
    <dbReference type="NCBI Taxonomy" id="8665"/>
    <lineage>
        <taxon>Eukaryota</taxon>
        <taxon>Metazoa</taxon>
        <taxon>Chordata</taxon>
        <taxon>Craniata</taxon>
        <taxon>Vertebrata</taxon>
        <taxon>Euteleostomi</taxon>
        <taxon>Lepidosauria</taxon>
        <taxon>Squamata</taxon>
        <taxon>Bifurcata</taxon>
        <taxon>Unidentata</taxon>
        <taxon>Episquamata</taxon>
        <taxon>Toxicofera</taxon>
        <taxon>Serpentes</taxon>
        <taxon>Colubroidea</taxon>
        <taxon>Elapidae</taxon>
        <taxon>Elapinae</taxon>
        <taxon>Ophiophagus</taxon>
    </lineage>
</organism>
<dbReference type="OrthoDB" id="6116165at2759"/>
<dbReference type="SMART" id="SM00042">
    <property type="entry name" value="CUB"/>
    <property type="match status" value="1"/>
</dbReference>
<evidence type="ECO:0000256" key="4">
    <source>
        <dbReference type="SAM" id="MobiDB-lite"/>
    </source>
</evidence>
<evidence type="ECO:0000256" key="3">
    <source>
        <dbReference type="PROSITE-ProRule" id="PRU00059"/>
    </source>
</evidence>
<dbReference type="PROSITE" id="PS01180">
    <property type="entry name" value="CUB"/>
    <property type="match status" value="1"/>
</dbReference>
<keyword evidence="7" id="KW-1185">Reference proteome</keyword>
<feature type="region of interest" description="Disordered" evidence="4">
    <location>
        <begin position="1"/>
        <end position="31"/>
    </location>
</feature>
<keyword evidence="2" id="KW-1015">Disulfide bond</keyword>
<feature type="compositionally biased region" description="Pro residues" evidence="4">
    <location>
        <begin position="1"/>
        <end position="17"/>
    </location>
</feature>
<evidence type="ECO:0000256" key="1">
    <source>
        <dbReference type="ARBA" id="ARBA00022737"/>
    </source>
</evidence>
<dbReference type="Proteomes" id="UP000018936">
    <property type="component" value="Unassembled WGS sequence"/>
</dbReference>
<proteinExistence type="predicted"/>
<dbReference type="GO" id="GO:0006508">
    <property type="term" value="P:proteolysis"/>
    <property type="evidence" value="ECO:0007669"/>
    <property type="project" value="TreeGrafter"/>
</dbReference>
<dbReference type="InterPro" id="IPR035914">
    <property type="entry name" value="Sperma_CUB_dom_sf"/>
</dbReference>
<dbReference type="CDD" id="cd00041">
    <property type="entry name" value="CUB"/>
    <property type="match status" value="1"/>
</dbReference>
<feature type="non-terminal residue" evidence="6">
    <location>
        <position position="267"/>
    </location>
</feature>
<feature type="domain" description="CUB" evidence="5">
    <location>
        <begin position="51"/>
        <end position="189"/>
    </location>
</feature>